<dbReference type="Gene3D" id="3.30.750.70">
    <property type="entry name" value="4-hydroxybutyrate coenzyme like domains"/>
    <property type="match status" value="1"/>
</dbReference>
<dbReference type="Pfam" id="PF08220">
    <property type="entry name" value="HTH_DeoR"/>
    <property type="match status" value="1"/>
</dbReference>
<comment type="caution">
    <text evidence="6">The sequence shown here is derived from an EMBL/GenBank/DDBJ whole genome shotgun (WGS) entry which is preliminary data.</text>
</comment>
<proteinExistence type="predicted"/>
<feature type="domain" description="HTH deoR-type" evidence="5">
    <location>
        <begin position="3"/>
        <end position="58"/>
    </location>
</feature>
<dbReference type="PROSITE" id="PS00894">
    <property type="entry name" value="HTH_DEOR_1"/>
    <property type="match status" value="1"/>
</dbReference>
<dbReference type="SUPFAM" id="SSF100950">
    <property type="entry name" value="NagB/RpiA/CoA transferase-like"/>
    <property type="match status" value="1"/>
</dbReference>
<evidence type="ECO:0000256" key="2">
    <source>
        <dbReference type="ARBA" id="ARBA00023015"/>
    </source>
</evidence>
<evidence type="ECO:0000313" key="6">
    <source>
        <dbReference type="EMBL" id="MBD5769490.1"/>
    </source>
</evidence>
<dbReference type="InterPro" id="IPR037171">
    <property type="entry name" value="NagB/RpiA_transferase-like"/>
</dbReference>
<sequence length="261" mass="28465">MSQLSRQDKIVAIVKEQGYVTIDELAGKFSVTPQTIRRDINELAKADKIRRHHGGASYDSSTTNVAYAARQILQLPAKEQIAKRIAAEIPNNASLFINIGTTTETVARALLNHQGLQVITNNLNVAAILSGKEDFTVIIAGGTVRSRDGGVMGEATIDFINQFRVDFGIVGISGIDPNDGSLLDYDYQEVRVAQSIISNSRTVFLAADSGKFGRNAVVRLGNITQVDRLFTDEQPPKAINALMKEHKVRLELCTPKLSTSK</sequence>
<dbReference type="InterPro" id="IPR050313">
    <property type="entry name" value="Carb_Metab_HTH_regulators"/>
</dbReference>
<dbReference type="InterPro" id="IPR001034">
    <property type="entry name" value="DeoR_HTH"/>
</dbReference>
<dbReference type="InterPro" id="IPR014036">
    <property type="entry name" value="DeoR-like_C"/>
</dbReference>
<dbReference type="Proteomes" id="UP000604161">
    <property type="component" value="Unassembled WGS sequence"/>
</dbReference>
<dbReference type="RefSeq" id="WP_191592892.1">
    <property type="nucleotide sequence ID" value="NZ_JACYFC010000001.1"/>
</dbReference>
<dbReference type="Gene3D" id="1.10.10.10">
    <property type="entry name" value="Winged helix-like DNA-binding domain superfamily/Winged helix DNA-binding domain"/>
    <property type="match status" value="1"/>
</dbReference>
<evidence type="ECO:0000313" key="7">
    <source>
        <dbReference type="Proteomes" id="UP000604161"/>
    </source>
</evidence>
<dbReference type="SMART" id="SM01134">
    <property type="entry name" value="DeoRC"/>
    <property type="match status" value="1"/>
</dbReference>
<evidence type="ECO:0000259" key="5">
    <source>
        <dbReference type="PROSITE" id="PS51000"/>
    </source>
</evidence>
<keyword evidence="2" id="KW-0805">Transcription regulation</keyword>
<dbReference type="PROSITE" id="PS51000">
    <property type="entry name" value="HTH_DEOR_2"/>
    <property type="match status" value="1"/>
</dbReference>
<dbReference type="InterPro" id="IPR018356">
    <property type="entry name" value="Tscrpt_reg_HTH_DeoR_CS"/>
</dbReference>
<protein>
    <submittedName>
        <fullName evidence="6">DeoR/GlpR family transcriptional regulator</fullName>
    </submittedName>
</protein>
<evidence type="ECO:0000256" key="3">
    <source>
        <dbReference type="ARBA" id="ARBA00023125"/>
    </source>
</evidence>
<name>A0ABR8NTV8_9GAMM</name>
<dbReference type="SMART" id="SM00420">
    <property type="entry name" value="HTH_DEOR"/>
    <property type="match status" value="1"/>
</dbReference>
<evidence type="ECO:0000256" key="4">
    <source>
        <dbReference type="ARBA" id="ARBA00023163"/>
    </source>
</evidence>
<keyword evidence="4" id="KW-0804">Transcription</keyword>
<dbReference type="PRINTS" id="PR00037">
    <property type="entry name" value="HTHLACR"/>
</dbReference>
<dbReference type="Pfam" id="PF00455">
    <property type="entry name" value="DeoRC"/>
    <property type="match status" value="1"/>
</dbReference>
<keyword evidence="1" id="KW-0678">Repressor</keyword>
<evidence type="ECO:0000256" key="1">
    <source>
        <dbReference type="ARBA" id="ARBA00022491"/>
    </source>
</evidence>
<dbReference type="PANTHER" id="PTHR30363:SF4">
    <property type="entry name" value="GLYCEROL-3-PHOSPHATE REGULON REPRESSOR"/>
    <property type="match status" value="1"/>
</dbReference>
<organism evidence="6 7">
    <name type="scientific">Marinomonas colpomeniae</name>
    <dbReference type="NCBI Taxonomy" id="2774408"/>
    <lineage>
        <taxon>Bacteria</taxon>
        <taxon>Pseudomonadati</taxon>
        <taxon>Pseudomonadota</taxon>
        <taxon>Gammaproteobacteria</taxon>
        <taxon>Oceanospirillales</taxon>
        <taxon>Oceanospirillaceae</taxon>
        <taxon>Marinomonas</taxon>
    </lineage>
</organism>
<dbReference type="InterPro" id="IPR036388">
    <property type="entry name" value="WH-like_DNA-bd_sf"/>
</dbReference>
<dbReference type="SUPFAM" id="SSF46785">
    <property type="entry name" value="Winged helix' DNA-binding domain"/>
    <property type="match status" value="1"/>
</dbReference>
<dbReference type="PANTHER" id="PTHR30363">
    <property type="entry name" value="HTH-TYPE TRANSCRIPTIONAL REGULATOR SRLR-RELATED"/>
    <property type="match status" value="1"/>
</dbReference>
<dbReference type="NCBIfam" id="NF008154">
    <property type="entry name" value="PRK10906.1"/>
    <property type="match status" value="1"/>
</dbReference>
<keyword evidence="3" id="KW-0238">DNA-binding</keyword>
<dbReference type="EMBL" id="JACYFC010000001">
    <property type="protein sequence ID" value="MBD5769490.1"/>
    <property type="molecule type" value="Genomic_DNA"/>
</dbReference>
<keyword evidence="7" id="KW-1185">Reference proteome</keyword>
<reference evidence="6 7" key="1">
    <citation type="submission" date="2020-09" db="EMBL/GenBank/DDBJ databases">
        <title>Marinomonas sp. nov., isolated from the cysticercosis algae of Qingdao, China.</title>
        <authorList>
            <person name="Sun X."/>
        </authorList>
    </citation>
    <scope>NUCLEOTIDE SEQUENCE [LARGE SCALE GENOMIC DNA]</scope>
    <source>
        <strain evidence="6 7">SM2066</strain>
    </source>
</reference>
<dbReference type="InterPro" id="IPR036390">
    <property type="entry name" value="WH_DNA-bd_sf"/>
</dbReference>
<accession>A0ABR8NTV8</accession>
<gene>
    <name evidence="6" type="ORF">IF202_00360</name>
</gene>